<comment type="caution">
    <text evidence="3">The sequence shown here is derived from an EMBL/GenBank/DDBJ whole genome shotgun (WGS) entry which is preliminary data.</text>
</comment>
<dbReference type="HOGENOM" id="CLU_115018_0_0_1"/>
<evidence type="ECO:0000256" key="1">
    <source>
        <dbReference type="PROSITE-ProRule" id="PRU00176"/>
    </source>
</evidence>
<dbReference type="VEuPathDB" id="MicrosporidiaDB:SLOPH_1590"/>
<organism evidence="3 4">
    <name type="scientific">Spraguea lophii (strain 42_110)</name>
    <name type="common">Microsporidian parasite</name>
    <dbReference type="NCBI Taxonomy" id="1358809"/>
    <lineage>
        <taxon>Eukaryota</taxon>
        <taxon>Fungi</taxon>
        <taxon>Fungi incertae sedis</taxon>
        <taxon>Microsporidia</taxon>
        <taxon>Spragueidae</taxon>
        <taxon>Spraguea</taxon>
    </lineage>
</organism>
<dbReference type="InterPro" id="IPR035979">
    <property type="entry name" value="RBD_domain_sf"/>
</dbReference>
<dbReference type="EMBL" id="ATCN01000106">
    <property type="protein sequence ID" value="EPR79802.1"/>
    <property type="molecule type" value="Genomic_DNA"/>
</dbReference>
<dbReference type="SUPFAM" id="SSF54928">
    <property type="entry name" value="RNA-binding domain, RBD"/>
    <property type="match status" value="1"/>
</dbReference>
<keyword evidence="1" id="KW-0694">RNA-binding</keyword>
<dbReference type="InterPro" id="IPR000504">
    <property type="entry name" value="RRM_dom"/>
</dbReference>
<name>S7WDH4_SPRLO</name>
<dbReference type="PROSITE" id="PS50102">
    <property type="entry name" value="RRM"/>
    <property type="match status" value="1"/>
</dbReference>
<evidence type="ECO:0000259" key="2">
    <source>
        <dbReference type="PROSITE" id="PS50102"/>
    </source>
</evidence>
<dbReference type="OrthoDB" id="639027at2759"/>
<dbReference type="OMA" id="HVYNIPR"/>
<evidence type="ECO:0000313" key="3">
    <source>
        <dbReference type="EMBL" id="EPR79802.1"/>
    </source>
</evidence>
<keyword evidence="4" id="KW-1185">Reference proteome</keyword>
<dbReference type="Pfam" id="PF00076">
    <property type="entry name" value="RRM_1"/>
    <property type="match status" value="1"/>
</dbReference>
<reference evidence="4" key="1">
    <citation type="journal article" date="2013" name="PLoS Genet.">
        <title>The genome of Spraguea lophii and the basis of host-microsporidian interactions.</title>
        <authorList>
            <person name="Campbell S.E."/>
            <person name="Williams T.A."/>
            <person name="Yousuf A."/>
            <person name="Soanes D.M."/>
            <person name="Paszkiewicz K.H."/>
            <person name="Williams B.A.P."/>
        </authorList>
    </citation>
    <scope>NUCLEOTIDE SEQUENCE [LARGE SCALE GENOMIC DNA]</scope>
    <source>
        <strain evidence="4">42_110</strain>
    </source>
</reference>
<proteinExistence type="predicted"/>
<dbReference type="GO" id="GO:0003723">
    <property type="term" value="F:RNA binding"/>
    <property type="evidence" value="ECO:0007669"/>
    <property type="project" value="UniProtKB-UniRule"/>
</dbReference>
<dbReference type="Gene3D" id="3.30.70.330">
    <property type="match status" value="1"/>
</dbReference>
<dbReference type="SMART" id="SM00360">
    <property type="entry name" value="RRM"/>
    <property type="match status" value="1"/>
</dbReference>
<dbReference type="Proteomes" id="UP000014978">
    <property type="component" value="Unassembled WGS sequence"/>
</dbReference>
<dbReference type="AlphaFoldDB" id="S7WDH4"/>
<gene>
    <name evidence="3" type="ORF">SLOPH_1590</name>
</gene>
<feature type="domain" description="RRM" evidence="2">
    <location>
        <begin position="71"/>
        <end position="151"/>
    </location>
</feature>
<dbReference type="InterPro" id="IPR012677">
    <property type="entry name" value="Nucleotide-bd_a/b_plait_sf"/>
</dbReference>
<evidence type="ECO:0000313" key="4">
    <source>
        <dbReference type="Proteomes" id="UP000014978"/>
    </source>
</evidence>
<dbReference type="InParanoid" id="S7WDH4"/>
<protein>
    <submittedName>
        <fullName evidence="3">RNA recognition motif containing protein</fullName>
    </submittedName>
</protein>
<accession>S7WDH4</accession>
<sequence length="153" mass="17475">METKPFTPNHDNILQRKSIIPYGNVSLGSISTKDNTPISFKPVSAVTQTEASIGEYKFEAKIFEYTKTEHFTLKISNIPNDMSRGELERLVESQCHVAIINTSLPFNREINKNKGYAFITFQSKEKAKMVTKTMDNYQIGCQLLMVEDARKQF</sequence>